<evidence type="ECO:0000259" key="4">
    <source>
        <dbReference type="PROSITE" id="PS01124"/>
    </source>
</evidence>
<dbReference type="Pfam" id="PF12833">
    <property type="entry name" value="HTH_18"/>
    <property type="match status" value="1"/>
</dbReference>
<dbReference type="InterPro" id="IPR050959">
    <property type="entry name" value="MarA-like"/>
</dbReference>
<dbReference type="PROSITE" id="PS01124">
    <property type="entry name" value="HTH_ARAC_FAMILY_2"/>
    <property type="match status" value="1"/>
</dbReference>
<dbReference type="GO" id="GO:0003700">
    <property type="term" value="F:DNA-binding transcription factor activity"/>
    <property type="evidence" value="ECO:0007669"/>
    <property type="project" value="InterPro"/>
</dbReference>
<dbReference type="AlphaFoldDB" id="A0A9W5P5J0"/>
<gene>
    <name evidence="5" type="ORF">IK5_00990</name>
</gene>
<name>A0A9W5P5J0_BACCE</name>
<dbReference type="InterPro" id="IPR009057">
    <property type="entry name" value="Homeodomain-like_sf"/>
</dbReference>
<dbReference type="Proteomes" id="UP000006967">
    <property type="component" value="Unassembled WGS sequence"/>
</dbReference>
<dbReference type="PANTHER" id="PTHR47504">
    <property type="entry name" value="RIGHT ORIGIN-BINDING PROTEIN"/>
    <property type="match status" value="1"/>
</dbReference>
<reference evidence="5 6" key="1">
    <citation type="submission" date="2012-04" db="EMBL/GenBank/DDBJ databases">
        <title>The Genome Sequence of Bacillus cereus VD154.</title>
        <authorList>
            <consortium name="The Broad Institute Genome Sequencing Platform"/>
            <consortium name="The Broad Institute Genome Sequencing Center for Infectious Disease"/>
            <person name="Feldgarden M."/>
            <person name="Van der Auwera G.A."/>
            <person name="Mahillon J."/>
            <person name="Duprez V."/>
            <person name="Timmery S."/>
            <person name="Mattelet C."/>
            <person name="Dierick K."/>
            <person name="Sun M."/>
            <person name="Yu Z."/>
            <person name="Zhu L."/>
            <person name="Hu X."/>
            <person name="Shank E.B."/>
            <person name="Swiecicka I."/>
            <person name="Hansen B.M."/>
            <person name="Andrup L."/>
            <person name="Young S.K."/>
            <person name="Zeng Q."/>
            <person name="Gargeya S."/>
            <person name="Fitzgerald M."/>
            <person name="Haas B."/>
            <person name="Abouelleil A."/>
            <person name="Alvarado L."/>
            <person name="Arachchi H.M."/>
            <person name="Berlin A."/>
            <person name="Chapman S.B."/>
            <person name="Goldberg J."/>
            <person name="Griggs A."/>
            <person name="Gujja S."/>
            <person name="Hansen M."/>
            <person name="Howarth C."/>
            <person name="Imamovic A."/>
            <person name="Larimer J."/>
            <person name="McCowen C."/>
            <person name="Montmayeur A."/>
            <person name="Murphy C."/>
            <person name="Neiman D."/>
            <person name="Pearson M."/>
            <person name="Priest M."/>
            <person name="Roberts A."/>
            <person name="Saif S."/>
            <person name="Shea T."/>
            <person name="Sisk P."/>
            <person name="Sykes S."/>
            <person name="Wortman J."/>
            <person name="Nusbaum C."/>
            <person name="Birren B."/>
        </authorList>
    </citation>
    <scope>NUCLEOTIDE SEQUENCE [LARGE SCALE GENOMIC DNA]</scope>
    <source>
        <strain evidence="5 6">VD154</strain>
    </source>
</reference>
<dbReference type="SMART" id="SM00342">
    <property type="entry name" value="HTH_ARAC"/>
    <property type="match status" value="1"/>
</dbReference>
<dbReference type="GO" id="GO:0043565">
    <property type="term" value="F:sequence-specific DNA binding"/>
    <property type="evidence" value="ECO:0007669"/>
    <property type="project" value="InterPro"/>
</dbReference>
<dbReference type="Gene3D" id="1.10.10.60">
    <property type="entry name" value="Homeodomain-like"/>
    <property type="match status" value="2"/>
</dbReference>
<feature type="domain" description="HTH araC/xylS-type" evidence="4">
    <location>
        <begin position="1"/>
        <end position="98"/>
    </location>
</feature>
<dbReference type="SUPFAM" id="SSF46689">
    <property type="entry name" value="Homeodomain-like"/>
    <property type="match status" value="1"/>
</dbReference>
<sequence>MQSYIELRINDSLSIEELADVAEFSKYHVYRMFKGIVDEPLSGYVNRLKRERETNLITYRSDMTITNISYHYIFADSAVFSHAFKNYYIVSRFPYRNQDTFLPRLKPD</sequence>
<keyword evidence="2" id="KW-0238">DNA-binding</keyword>
<proteinExistence type="predicted"/>
<dbReference type="PANTHER" id="PTHR47504:SF6">
    <property type="entry name" value="ARAC-FAMILY TRANSCRIPTIONAL REGULATOR"/>
    <property type="match status" value="1"/>
</dbReference>
<keyword evidence="1" id="KW-0805">Transcription regulation</keyword>
<evidence type="ECO:0000313" key="5">
    <source>
        <dbReference type="EMBL" id="EJR76027.1"/>
    </source>
</evidence>
<evidence type="ECO:0000256" key="2">
    <source>
        <dbReference type="ARBA" id="ARBA00023125"/>
    </source>
</evidence>
<accession>A0A9W5P5J0</accession>
<dbReference type="EMBL" id="AHFG01000012">
    <property type="protein sequence ID" value="EJR76027.1"/>
    <property type="molecule type" value="Genomic_DNA"/>
</dbReference>
<comment type="caution">
    <text evidence="5">The sequence shown here is derived from an EMBL/GenBank/DDBJ whole genome shotgun (WGS) entry which is preliminary data.</text>
</comment>
<protein>
    <recommendedName>
        <fullName evidence="4">HTH araC/xylS-type domain-containing protein</fullName>
    </recommendedName>
</protein>
<keyword evidence="3" id="KW-0804">Transcription</keyword>
<evidence type="ECO:0000256" key="3">
    <source>
        <dbReference type="ARBA" id="ARBA00023163"/>
    </source>
</evidence>
<dbReference type="InterPro" id="IPR018060">
    <property type="entry name" value="HTH_AraC"/>
</dbReference>
<evidence type="ECO:0000256" key="1">
    <source>
        <dbReference type="ARBA" id="ARBA00023015"/>
    </source>
</evidence>
<evidence type="ECO:0000313" key="6">
    <source>
        <dbReference type="Proteomes" id="UP000006967"/>
    </source>
</evidence>
<organism evidence="5 6">
    <name type="scientific">Bacillus cereus VD154</name>
    <dbReference type="NCBI Taxonomy" id="1053238"/>
    <lineage>
        <taxon>Bacteria</taxon>
        <taxon>Bacillati</taxon>
        <taxon>Bacillota</taxon>
        <taxon>Bacilli</taxon>
        <taxon>Bacillales</taxon>
        <taxon>Bacillaceae</taxon>
        <taxon>Bacillus</taxon>
        <taxon>Bacillus cereus group</taxon>
    </lineage>
</organism>